<dbReference type="Gene3D" id="3.90.25.10">
    <property type="entry name" value="UDP-galactose 4-epimerase, domain 1"/>
    <property type="match status" value="1"/>
</dbReference>
<accession>A0A1X0QYZ5</accession>
<dbReference type="Pfam" id="PF05368">
    <property type="entry name" value="NmrA"/>
    <property type="match status" value="1"/>
</dbReference>
<dbReference type="AlphaFoldDB" id="A0A1X0QYZ5"/>
<dbReference type="InterPro" id="IPR036291">
    <property type="entry name" value="NAD(P)-bd_dom_sf"/>
</dbReference>
<dbReference type="Gene3D" id="3.40.50.720">
    <property type="entry name" value="NAD(P)-binding Rossmann-like Domain"/>
    <property type="match status" value="1"/>
</dbReference>
<feature type="domain" description="NmrA-like" evidence="1">
    <location>
        <begin position="5"/>
        <end position="245"/>
    </location>
</feature>
<sequence length="296" mass="33321">MHTSQERVFILGGTGNVGSKTAKDLLAKNIPVTIYARQPEKVYTLFSNNPLVQVVQGDYSDMTPLKNGLKRHTRLLLLIADLPNMPSHKRTIASWAYEAGVRQIVDISSLWSSFPWRTTYIGTQHYYAEKAVYELPDRGAFVALRPGRFMSNLFHFGLFENDHVLDTLHPDQPQGWISPNDIGAVAAAILSDDIQKHGDAVYELNSDVVTPKQLAEHFSRALGRPFGYKQISALDKYNRLMSSGYMNHSMAFGLSTTLASYDIQNPLISGGIQILLGRNPERLEEYIMDNKHLFKH</sequence>
<reference evidence="2" key="1">
    <citation type="journal article" date="2016" name="Proc. Natl. Acad. Sci. U.S.A.">
        <title>Lipid metabolic changes in an early divergent fungus govern the establishment of a mutualistic symbiosis with endobacteria.</title>
        <authorList>
            <person name="Lastovetsky O.A."/>
            <person name="Gaspar M.L."/>
            <person name="Mondo S.J."/>
            <person name="LaButti K.M."/>
            <person name="Sandor L."/>
            <person name="Grigoriev I.V."/>
            <person name="Henry S.A."/>
            <person name="Pawlowska T.E."/>
        </authorList>
    </citation>
    <scope>NUCLEOTIDE SEQUENCE [LARGE SCALE GENOMIC DNA]</scope>
    <source>
        <strain evidence="2">ATCC 52814</strain>
    </source>
</reference>
<dbReference type="InterPro" id="IPR051604">
    <property type="entry name" value="Ergot_Alk_Oxidoreductase"/>
</dbReference>
<dbReference type="VEuPathDB" id="FungiDB:BCV72DRAFT_230632"/>
<dbReference type="Proteomes" id="UP000242414">
    <property type="component" value="Unassembled WGS sequence"/>
</dbReference>
<dbReference type="OrthoDB" id="10254221at2759"/>
<name>A0A1X0QYZ5_RHIZD</name>
<gene>
    <name evidence="2" type="ORF">BCV72DRAFT_230632</name>
</gene>
<dbReference type="EMBL" id="KV921955">
    <property type="protein sequence ID" value="ORE05023.1"/>
    <property type="molecule type" value="Genomic_DNA"/>
</dbReference>
<dbReference type="SUPFAM" id="SSF51735">
    <property type="entry name" value="NAD(P)-binding Rossmann-fold domains"/>
    <property type="match status" value="1"/>
</dbReference>
<organism evidence="2">
    <name type="scientific">Rhizopus microsporus var. microsporus</name>
    <dbReference type="NCBI Taxonomy" id="86635"/>
    <lineage>
        <taxon>Eukaryota</taxon>
        <taxon>Fungi</taxon>
        <taxon>Fungi incertae sedis</taxon>
        <taxon>Mucoromycota</taxon>
        <taxon>Mucoromycotina</taxon>
        <taxon>Mucoromycetes</taxon>
        <taxon>Mucorales</taxon>
        <taxon>Mucorineae</taxon>
        <taxon>Rhizopodaceae</taxon>
        <taxon>Rhizopus</taxon>
    </lineage>
</organism>
<evidence type="ECO:0000313" key="2">
    <source>
        <dbReference type="EMBL" id="ORE05023.1"/>
    </source>
</evidence>
<dbReference type="InterPro" id="IPR008030">
    <property type="entry name" value="NmrA-like"/>
</dbReference>
<proteinExistence type="predicted"/>
<dbReference type="PANTHER" id="PTHR43162:SF1">
    <property type="entry name" value="PRESTALK A DIFFERENTIATION PROTEIN A"/>
    <property type="match status" value="1"/>
</dbReference>
<dbReference type="PANTHER" id="PTHR43162">
    <property type="match status" value="1"/>
</dbReference>
<protein>
    <submittedName>
        <fullName evidence="2">NAD(P)-binding protein</fullName>
    </submittedName>
</protein>
<evidence type="ECO:0000259" key="1">
    <source>
        <dbReference type="Pfam" id="PF05368"/>
    </source>
</evidence>